<dbReference type="EMBL" id="CALNXJ010000003">
    <property type="protein sequence ID" value="CAH3036540.1"/>
    <property type="molecule type" value="Genomic_DNA"/>
</dbReference>
<gene>
    <name evidence="1" type="ORF">PMEA_00016948</name>
</gene>
<accession>A0AAU9VVK5</accession>
<keyword evidence="2" id="KW-1185">Reference proteome</keyword>
<name>A0AAU9VVK5_9CNID</name>
<dbReference type="Proteomes" id="UP001159428">
    <property type="component" value="Unassembled WGS sequence"/>
</dbReference>
<evidence type="ECO:0000313" key="2">
    <source>
        <dbReference type="Proteomes" id="UP001159428"/>
    </source>
</evidence>
<organism evidence="1 2">
    <name type="scientific">Pocillopora meandrina</name>
    <dbReference type="NCBI Taxonomy" id="46732"/>
    <lineage>
        <taxon>Eukaryota</taxon>
        <taxon>Metazoa</taxon>
        <taxon>Cnidaria</taxon>
        <taxon>Anthozoa</taxon>
        <taxon>Hexacorallia</taxon>
        <taxon>Scleractinia</taxon>
        <taxon>Astrocoeniina</taxon>
        <taxon>Pocilloporidae</taxon>
        <taxon>Pocillopora</taxon>
    </lineage>
</organism>
<dbReference type="AlphaFoldDB" id="A0AAU9VVK5"/>
<proteinExistence type="predicted"/>
<comment type="caution">
    <text evidence="1">The sequence shown here is derived from an EMBL/GenBank/DDBJ whole genome shotgun (WGS) entry which is preliminary data.</text>
</comment>
<evidence type="ECO:0008006" key="3">
    <source>
        <dbReference type="Google" id="ProtNLM"/>
    </source>
</evidence>
<reference evidence="1 2" key="1">
    <citation type="submission" date="2022-05" db="EMBL/GenBank/DDBJ databases">
        <authorList>
            <consortium name="Genoscope - CEA"/>
            <person name="William W."/>
        </authorList>
    </citation>
    <scope>NUCLEOTIDE SEQUENCE [LARGE SCALE GENOMIC DNA]</scope>
</reference>
<evidence type="ECO:0000313" key="1">
    <source>
        <dbReference type="EMBL" id="CAH3036540.1"/>
    </source>
</evidence>
<protein>
    <recommendedName>
        <fullName evidence="3">Galectin</fullName>
    </recommendedName>
</protein>
<sequence>MIPLNREILKDHGVFFPRALSDELLFELRLPPASNVSIGVSGRSMKGLLLYEPYVAGVKDREKTFNPEITEVKVIVNGIPIKVYSQGMETIDRWEELFRRFEEENSAINATDFYAGDRFALFIDLRSMRDSAVSGSGLRLVNTKEGVQLVINGKASGSGNLQCDIFILSDVSSTSLTVSLKAYA</sequence>